<feature type="transmembrane region" description="Helical" evidence="1">
    <location>
        <begin position="161"/>
        <end position="180"/>
    </location>
</feature>
<comment type="caution">
    <text evidence="2">The sequence shown here is derived from an EMBL/GenBank/DDBJ whole genome shotgun (WGS) entry which is preliminary data.</text>
</comment>
<protein>
    <submittedName>
        <fullName evidence="2">Uncharacterized protein</fullName>
    </submittedName>
</protein>
<dbReference type="AlphaFoldDB" id="A0A1Y2CIA2"/>
<keyword evidence="3" id="KW-1185">Reference proteome</keyword>
<keyword evidence="1" id="KW-0472">Membrane</keyword>
<sequence length="181" mass="20595">MSDNDRAIHKISIYVTTVASGITAVMIAFFLLFLVKMENRDHVFAPFNVVLLVGSLFVFFAQVSVTAQNIMNHNELRYIPSLDYPYLSFVNVFCIASAELCFTIISWLRSRSIVGKVFPKLPRMLKVFVYVSPAFYYFQLVPETIELIPVLRVQLKKQQQMLLILGSILSGATTLLFDTIL</sequence>
<evidence type="ECO:0000256" key="1">
    <source>
        <dbReference type="SAM" id="Phobius"/>
    </source>
</evidence>
<feature type="transmembrane region" description="Helical" evidence="1">
    <location>
        <begin position="47"/>
        <end position="66"/>
    </location>
</feature>
<dbReference type="EMBL" id="MCGO01000015">
    <property type="protein sequence ID" value="ORY46773.1"/>
    <property type="molecule type" value="Genomic_DNA"/>
</dbReference>
<name>A0A1Y2CIA2_9FUNG</name>
<evidence type="ECO:0000313" key="2">
    <source>
        <dbReference type="EMBL" id="ORY46773.1"/>
    </source>
</evidence>
<accession>A0A1Y2CIA2</accession>
<feature type="transmembrane region" description="Helical" evidence="1">
    <location>
        <begin position="12"/>
        <end position="35"/>
    </location>
</feature>
<feature type="transmembrane region" description="Helical" evidence="1">
    <location>
        <begin position="86"/>
        <end position="108"/>
    </location>
</feature>
<proteinExistence type="predicted"/>
<gene>
    <name evidence="2" type="ORF">BCR33DRAFT_764500</name>
</gene>
<keyword evidence="1" id="KW-1133">Transmembrane helix</keyword>
<evidence type="ECO:0000313" key="3">
    <source>
        <dbReference type="Proteomes" id="UP000193642"/>
    </source>
</evidence>
<organism evidence="2 3">
    <name type="scientific">Rhizoclosmatium globosum</name>
    <dbReference type="NCBI Taxonomy" id="329046"/>
    <lineage>
        <taxon>Eukaryota</taxon>
        <taxon>Fungi</taxon>
        <taxon>Fungi incertae sedis</taxon>
        <taxon>Chytridiomycota</taxon>
        <taxon>Chytridiomycota incertae sedis</taxon>
        <taxon>Chytridiomycetes</taxon>
        <taxon>Chytridiales</taxon>
        <taxon>Chytriomycetaceae</taxon>
        <taxon>Rhizoclosmatium</taxon>
    </lineage>
</organism>
<keyword evidence="1" id="KW-0812">Transmembrane</keyword>
<dbReference type="Proteomes" id="UP000193642">
    <property type="component" value="Unassembled WGS sequence"/>
</dbReference>
<reference evidence="2 3" key="1">
    <citation type="submission" date="2016-07" db="EMBL/GenBank/DDBJ databases">
        <title>Pervasive Adenine N6-methylation of Active Genes in Fungi.</title>
        <authorList>
            <consortium name="DOE Joint Genome Institute"/>
            <person name="Mondo S.J."/>
            <person name="Dannebaum R.O."/>
            <person name="Kuo R.C."/>
            <person name="Labutti K."/>
            <person name="Haridas S."/>
            <person name="Kuo A."/>
            <person name="Salamov A."/>
            <person name="Ahrendt S.R."/>
            <person name="Lipzen A."/>
            <person name="Sullivan W."/>
            <person name="Andreopoulos W.B."/>
            <person name="Clum A."/>
            <person name="Lindquist E."/>
            <person name="Daum C."/>
            <person name="Ramamoorthy G.K."/>
            <person name="Gryganskyi A."/>
            <person name="Culley D."/>
            <person name="Magnuson J.K."/>
            <person name="James T.Y."/>
            <person name="O'Malley M.A."/>
            <person name="Stajich J.E."/>
            <person name="Spatafora J.W."/>
            <person name="Visel A."/>
            <person name="Grigoriev I.V."/>
        </authorList>
    </citation>
    <scope>NUCLEOTIDE SEQUENCE [LARGE SCALE GENOMIC DNA]</scope>
    <source>
        <strain evidence="2 3">JEL800</strain>
    </source>
</reference>